<reference evidence="3 4" key="1">
    <citation type="submission" date="2015-01" db="EMBL/GenBank/DDBJ databases">
        <title>The Genome Sequence of Fonsecaea multimorphosa CBS 102226.</title>
        <authorList>
            <consortium name="The Broad Institute Genomics Platform"/>
            <person name="Cuomo C."/>
            <person name="de Hoog S."/>
            <person name="Gorbushina A."/>
            <person name="Stielow B."/>
            <person name="Teixiera M."/>
            <person name="Abouelleil A."/>
            <person name="Chapman S.B."/>
            <person name="Priest M."/>
            <person name="Young S.K."/>
            <person name="Wortman J."/>
            <person name="Nusbaum C."/>
            <person name="Birren B."/>
        </authorList>
    </citation>
    <scope>NUCLEOTIDE SEQUENCE [LARGE SCALE GENOMIC DNA]</scope>
    <source>
        <strain evidence="3 4">CBS 102226</strain>
    </source>
</reference>
<feature type="domain" description="NACHT" evidence="2">
    <location>
        <begin position="275"/>
        <end position="385"/>
    </location>
</feature>
<dbReference type="OrthoDB" id="4158029at2759"/>
<dbReference type="RefSeq" id="XP_016631330.1">
    <property type="nucleotide sequence ID" value="XM_016777820.1"/>
</dbReference>
<dbReference type="EMBL" id="KN848075">
    <property type="protein sequence ID" value="KIX97207.1"/>
    <property type="molecule type" value="Genomic_DNA"/>
</dbReference>
<dbReference type="STRING" id="1442371.A0A0D2JUQ7"/>
<dbReference type="InterPro" id="IPR007111">
    <property type="entry name" value="NACHT_NTPase"/>
</dbReference>
<dbReference type="Gene3D" id="3.40.50.300">
    <property type="entry name" value="P-loop containing nucleotide triphosphate hydrolases"/>
    <property type="match status" value="1"/>
</dbReference>
<dbReference type="InterPro" id="IPR056693">
    <property type="entry name" value="DUF7791"/>
</dbReference>
<dbReference type="Pfam" id="PF25053">
    <property type="entry name" value="DUF7791"/>
    <property type="match status" value="1"/>
</dbReference>
<evidence type="ECO:0000259" key="2">
    <source>
        <dbReference type="PROSITE" id="PS50837"/>
    </source>
</evidence>
<evidence type="ECO:0000256" key="1">
    <source>
        <dbReference type="ARBA" id="ARBA00022737"/>
    </source>
</evidence>
<dbReference type="PANTHER" id="PTHR10039">
    <property type="entry name" value="AMELOGENIN"/>
    <property type="match status" value="1"/>
</dbReference>
<dbReference type="Proteomes" id="UP000053411">
    <property type="component" value="Unassembled WGS sequence"/>
</dbReference>
<keyword evidence="4" id="KW-1185">Reference proteome</keyword>
<protein>
    <recommendedName>
        <fullName evidence="2">NACHT domain-containing protein</fullName>
    </recommendedName>
</protein>
<dbReference type="PROSITE" id="PS50837">
    <property type="entry name" value="NACHT"/>
    <property type="match status" value="1"/>
</dbReference>
<proteinExistence type="predicted"/>
<dbReference type="InterPro" id="IPR027417">
    <property type="entry name" value="P-loop_NTPase"/>
</dbReference>
<name>A0A0D2JUQ7_9EURO</name>
<dbReference type="GeneID" id="27713067"/>
<dbReference type="Pfam" id="PF24883">
    <property type="entry name" value="NPHP3_N"/>
    <property type="match status" value="1"/>
</dbReference>
<evidence type="ECO:0000313" key="3">
    <source>
        <dbReference type="EMBL" id="KIX97207.1"/>
    </source>
</evidence>
<accession>A0A0D2JUQ7</accession>
<dbReference type="PANTHER" id="PTHR10039:SF5">
    <property type="entry name" value="NACHT DOMAIN-CONTAINING PROTEIN"/>
    <property type="match status" value="1"/>
</dbReference>
<dbReference type="SUPFAM" id="SSF52540">
    <property type="entry name" value="P-loop containing nucleoside triphosphate hydrolases"/>
    <property type="match status" value="1"/>
</dbReference>
<sequence>MEALAAFGLACNVIQVVDASWKAFDIYTQFRERGTTARADELRHSTQHLVTCNKSLQDSLSNAPAFPLLPSGVDFTELTKNCIESAEELGKELEKIKLEPGSGRFSTLRKAVRANWKSDRIEELKRKLDNYARALDSTNLVHLSQNLGTLASQQTDVLTKLDDWQQKIYAGINDGNTSIKSLIKTAAEEVKAHTSLEHNVTRLHIDRKLDDFADNRQIQAKYESFMENLYFQELNHRQDTIADAHAETFEWIFDSTSHIERPWNDFLAWTQDDDPLYWVLGKAGSGKSTLMNFLVQDARTRTAFERKFTDVRPLIITFFFWEAGVDLQKTELGLLRSIIWQILNKMDAATSIQIWSNLLQKMSPPMPTCKLCANPICLFLDGLDEFQGLEDQFDAIRGIIGVFRDHQQTKICISSRPSTSLESLYRSSQKLRLQDLTESDITVYVKDKLVKDLLTEDHQCLATTAPKEMSRLIEMVVKKAEGVFLWVRLTVESLVRGIRKDDDWQTLQERLEQMSHGIFELYEHMWKRMELDHPHYAREAAAYLQYVRHDPGCSLVELTIACDERLQNFYLGKSANWDLESFGKELDHERLRRRVLTRCAGFLEIHEQVDKGEDRENAAELFSEICAKTDLMRYPNTVKRLIEIVNSHYNLEVWFLHRTALEYLETESGKKLLQAQPLLEHEIIMTRYRSALVLMILHVIIPEPDLLPEQFRFLDHDPFQDYLDNHSKIACAMFVQLEEISEKLKSLGVFSVEWIKRSWPVFSGTENLDYIKAFLPFSHPAYTEHRLRGSGLIENRHYLTDLLRSCVSDLVTPPPSLIANTRLLLRLGADPNQKLLPNSMKGDQMNQYTIWAVIVLWMCVTVFRELLPPLLSACIKAGADLNSWIPLLFSRKKSPPGYEFFSNERPMTYDKPFMLVRIKACDLVHWLPLTEPDLLHQAGAISEDPYLVAFAPPNAWISVALDAPTLYLDWRRKGSPNGFYWPRVPDPFQIPVQIRSALRDSERGHINLKIFNNGIDALRTAGLSDNDIRELPISQTIWEVYERGRGAMCDMVLTDFWDLLRMWDEGIRQ</sequence>
<gene>
    <name evidence="3" type="ORF">Z520_07321</name>
</gene>
<dbReference type="VEuPathDB" id="FungiDB:Z520_07321"/>
<keyword evidence="1" id="KW-0677">Repeat</keyword>
<evidence type="ECO:0000313" key="4">
    <source>
        <dbReference type="Proteomes" id="UP000053411"/>
    </source>
</evidence>
<organism evidence="3 4">
    <name type="scientific">Fonsecaea multimorphosa CBS 102226</name>
    <dbReference type="NCBI Taxonomy" id="1442371"/>
    <lineage>
        <taxon>Eukaryota</taxon>
        <taxon>Fungi</taxon>
        <taxon>Dikarya</taxon>
        <taxon>Ascomycota</taxon>
        <taxon>Pezizomycotina</taxon>
        <taxon>Eurotiomycetes</taxon>
        <taxon>Chaetothyriomycetidae</taxon>
        <taxon>Chaetothyriales</taxon>
        <taxon>Herpotrichiellaceae</taxon>
        <taxon>Fonsecaea</taxon>
    </lineage>
</organism>
<dbReference type="AlphaFoldDB" id="A0A0D2JUQ7"/>
<dbReference type="InterPro" id="IPR056884">
    <property type="entry name" value="NPHP3-like_N"/>
</dbReference>